<organism evidence="2 3">
    <name type="scientific">Acrobeloides nanus</name>
    <dbReference type="NCBI Taxonomy" id="290746"/>
    <lineage>
        <taxon>Eukaryota</taxon>
        <taxon>Metazoa</taxon>
        <taxon>Ecdysozoa</taxon>
        <taxon>Nematoda</taxon>
        <taxon>Chromadorea</taxon>
        <taxon>Rhabditida</taxon>
        <taxon>Tylenchina</taxon>
        <taxon>Cephalobomorpha</taxon>
        <taxon>Cephaloboidea</taxon>
        <taxon>Cephalobidae</taxon>
        <taxon>Acrobeloides</taxon>
    </lineage>
</organism>
<dbReference type="AlphaFoldDB" id="A0A914E613"/>
<dbReference type="WBParaSite" id="ACRNAN_scaffold599.g13624.t1">
    <property type="protein sequence ID" value="ACRNAN_scaffold599.g13624.t1"/>
    <property type="gene ID" value="ACRNAN_scaffold599.g13624"/>
</dbReference>
<reference evidence="3" key="1">
    <citation type="submission" date="2022-11" db="UniProtKB">
        <authorList>
            <consortium name="WormBaseParasite"/>
        </authorList>
    </citation>
    <scope>IDENTIFICATION</scope>
</reference>
<dbReference type="SUPFAM" id="SSF51445">
    <property type="entry name" value="(Trans)glycosidases"/>
    <property type="match status" value="1"/>
</dbReference>
<evidence type="ECO:0000256" key="1">
    <source>
        <dbReference type="SAM" id="SignalP"/>
    </source>
</evidence>
<feature type="chain" id="PRO_5037504737" evidence="1">
    <location>
        <begin position="18"/>
        <end position="225"/>
    </location>
</feature>
<keyword evidence="1" id="KW-0732">Signal</keyword>
<accession>A0A914E613</accession>
<feature type="signal peptide" evidence="1">
    <location>
        <begin position="1"/>
        <end position="17"/>
    </location>
</feature>
<dbReference type="Gene3D" id="3.20.20.80">
    <property type="entry name" value="Glycosidases"/>
    <property type="match status" value="1"/>
</dbReference>
<name>A0A914E613_9BILA</name>
<dbReference type="Proteomes" id="UP000887540">
    <property type="component" value="Unplaced"/>
</dbReference>
<proteinExistence type="predicted"/>
<dbReference type="InterPro" id="IPR017853">
    <property type="entry name" value="GH"/>
</dbReference>
<keyword evidence="2" id="KW-1185">Reference proteome</keyword>
<sequence length="225" mass="25291">MHKFVLLLLLFLHEIYGRTQWTTDQAFAWFNAQKPYIMGTEYMTSSAVNSLEMWQAATFDPVLIDKEMAVGGQLGMTTMRIFLEDLAYSQDPAGFKNRMSTLLGIASKYGIKPLFVFFTNGAIPNPANGIQPKPIPGVESSDVVGTFANDSRVLGWDMWNEPDDGINLNDLMLLFPMVCDWARSMNPIQPLTSGLYRDVIGAQNKNYTAFELLQLNNSDVISFHE</sequence>
<evidence type="ECO:0000313" key="2">
    <source>
        <dbReference type="Proteomes" id="UP000887540"/>
    </source>
</evidence>
<evidence type="ECO:0000313" key="3">
    <source>
        <dbReference type="WBParaSite" id="ACRNAN_scaffold599.g13624.t1"/>
    </source>
</evidence>
<protein>
    <submittedName>
        <fullName evidence="3">Glycoside hydrolase family 5 domain-containing protein</fullName>
    </submittedName>
</protein>